<comment type="function">
    <text evidence="9">Catalyzes the phospholipid dependent N-acylation of the N-terminal cysteine of apolipoprotein, the last step in lipoprotein maturation.</text>
</comment>
<protein>
    <recommendedName>
        <fullName evidence="9">Apolipoprotein N-acyltransferase</fullName>
        <shortName evidence="9">ALP N-acyltransferase</shortName>
        <ecNumber evidence="9">2.3.1.269</ecNumber>
    </recommendedName>
</protein>
<feature type="transmembrane region" description="Helical" evidence="9">
    <location>
        <begin position="462"/>
        <end position="483"/>
    </location>
</feature>
<comment type="similarity">
    <text evidence="2 9">Belongs to the CN hydrolase family. Apolipoprotein N-acyltransferase subfamily.</text>
</comment>
<evidence type="ECO:0000256" key="7">
    <source>
        <dbReference type="ARBA" id="ARBA00023136"/>
    </source>
</evidence>
<dbReference type="UniPathway" id="UPA00666"/>
<keyword evidence="6 9" id="KW-1133">Transmembrane helix</keyword>
<dbReference type="SUPFAM" id="SSF56317">
    <property type="entry name" value="Carbon-nitrogen hydrolase"/>
    <property type="match status" value="1"/>
</dbReference>
<feature type="transmembrane region" description="Helical" evidence="9">
    <location>
        <begin position="46"/>
        <end position="68"/>
    </location>
</feature>
<dbReference type="HAMAP" id="MF_01148">
    <property type="entry name" value="Lnt"/>
    <property type="match status" value="1"/>
</dbReference>
<keyword evidence="11" id="KW-0449">Lipoprotein</keyword>
<evidence type="ECO:0000256" key="2">
    <source>
        <dbReference type="ARBA" id="ARBA00010065"/>
    </source>
</evidence>
<keyword evidence="7 9" id="KW-0472">Membrane</keyword>
<evidence type="ECO:0000259" key="10">
    <source>
        <dbReference type="PROSITE" id="PS50263"/>
    </source>
</evidence>
<feature type="transmembrane region" description="Helical" evidence="9">
    <location>
        <begin position="178"/>
        <end position="196"/>
    </location>
</feature>
<evidence type="ECO:0000313" key="12">
    <source>
        <dbReference type="Proteomes" id="UP000321039"/>
    </source>
</evidence>
<dbReference type="InterPro" id="IPR036526">
    <property type="entry name" value="C-N_Hydrolase_sf"/>
</dbReference>
<feature type="transmembrane region" description="Helical" evidence="9">
    <location>
        <begin position="147"/>
        <end position="171"/>
    </location>
</feature>
<dbReference type="GO" id="GO:0042158">
    <property type="term" value="P:lipoprotein biosynthetic process"/>
    <property type="evidence" value="ECO:0007669"/>
    <property type="project" value="UniProtKB-UniRule"/>
</dbReference>
<evidence type="ECO:0000256" key="9">
    <source>
        <dbReference type="HAMAP-Rule" id="MF_01148"/>
    </source>
</evidence>
<evidence type="ECO:0000256" key="6">
    <source>
        <dbReference type="ARBA" id="ARBA00022989"/>
    </source>
</evidence>
<dbReference type="CDD" id="cd07571">
    <property type="entry name" value="ALP_N-acyl_transferase"/>
    <property type="match status" value="1"/>
</dbReference>
<dbReference type="InterPro" id="IPR003010">
    <property type="entry name" value="C-N_Hydrolase"/>
</dbReference>
<dbReference type="NCBIfam" id="TIGR00546">
    <property type="entry name" value="lnt"/>
    <property type="match status" value="1"/>
</dbReference>
<dbReference type="InterPro" id="IPR004563">
    <property type="entry name" value="Apolipo_AcylTrfase"/>
</dbReference>
<evidence type="ECO:0000256" key="3">
    <source>
        <dbReference type="ARBA" id="ARBA00022475"/>
    </source>
</evidence>
<name>A0A5C8ZPK6_9GAMM</name>
<dbReference type="EC" id="2.3.1.269" evidence="9"/>
<reference evidence="11 12" key="1">
    <citation type="submission" date="2019-08" db="EMBL/GenBank/DDBJ databases">
        <title>Parahaliea maris sp. nov., isolated from the surface seawater.</title>
        <authorList>
            <person name="Liu Y."/>
        </authorList>
    </citation>
    <scope>NUCLEOTIDE SEQUENCE [LARGE SCALE GENOMIC DNA]</scope>
    <source>
        <strain evidence="11 12">HSLHS9</strain>
    </source>
</reference>
<dbReference type="GO" id="GO:0005886">
    <property type="term" value="C:plasma membrane"/>
    <property type="evidence" value="ECO:0007669"/>
    <property type="project" value="UniProtKB-SubCell"/>
</dbReference>
<dbReference type="Pfam" id="PF20154">
    <property type="entry name" value="LNT_N"/>
    <property type="match status" value="1"/>
</dbReference>
<gene>
    <name evidence="9 11" type="primary">lnt</name>
    <name evidence="11" type="ORF">FV139_19770</name>
</gene>
<dbReference type="PANTHER" id="PTHR38686:SF1">
    <property type="entry name" value="APOLIPOPROTEIN N-ACYLTRANSFERASE"/>
    <property type="match status" value="1"/>
</dbReference>
<feature type="domain" description="CN hydrolase" evidence="10">
    <location>
        <begin position="215"/>
        <end position="452"/>
    </location>
</feature>
<evidence type="ECO:0000313" key="11">
    <source>
        <dbReference type="EMBL" id="TXS89569.1"/>
    </source>
</evidence>
<comment type="caution">
    <text evidence="11">The sequence shown here is derived from an EMBL/GenBank/DDBJ whole genome shotgun (WGS) entry which is preliminary data.</text>
</comment>
<keyword evidence="3 9" id="KW-1003">Cell membrane</keyword>
<accession>A0A5C8ZPK6</accession>
<comment type="catalytic activity">
    <reaction evidence="9">
        <text>N-terminal S-1,2-diacyl-sn-glyceryl-L-cysteinyl-[lipoprotein] + a glycerophospholipid = N-acyl-S-1,2-diacyl-sn-glyceryl-L-cysteinyl-[lipoprotein] + a 2-acyl-sn-glycero-3-phospholipid + H(+)</text>
        <dbReference type="Rhea" id="RHEA:48228"/>
        <dbReference type="Rhea" id="RHEA-COMP:14681"/>
        <dbReference type="Rhea" id="RHEA-COMP:14684"/>
        <dbReference type="ChEBI" id="CHEBI:15378"/>
        <dbReference type="ChEBI" id="CHEBI:136912"/>
        <dbReference type="ChEBI" id="CHEBI:140656"/>
        <dbReference type="ChEBI" id="CHEBI:140657"/>
        <dbReference type="ChEBI" id="CHEBI:140660"/>
        <dbReference type="EC" id="2.3.1.269"/>
    </reaction>
</comment>
<dbReference type="Proteomes" id="UP000321039">
    <property type="component" value="Unassembled WGS sequence"/>
</dbReference>
<sequence>MSVLAGALVTLSLAPYNFWPAGILACLALCALLGRCSGRQALWRGWLFGLGFFGTGVSWVYVSIHVYGYASIPLAVFLTVLFCAGLALFHALFAWCYARWIRPLPAGLTLGFPVLWVLFEWLRGWVLTGFPWLYLGYAHIDTPLAGWAPITGVFGLSFACAITASSLYLAWRRRRASAWASAAISLAITWAGGALLKPVEWVAPASESSLQVALYQPNIPQEKKWDRDYLPHILRQYGTVMAPLYGADIVVWPESAVPRYYQDMTRWFEPIANRAAERGTTLISGVPWRGSEPGRYYNSIVALGEGEGVYHKQRLVPFGEYVPLEEWLRGLIAFFDLPMSGFTPGSPDQAALRAGPWRVAPLICYEIVYPQQVAQASRDADLLLTISNDSWFGDSIGPLQHLQMAQLRALENGRYVVRGTNNGVSAIIDQRGQLQAQSEQFVETVLTGEVQVMLGETPFTRFGVTPLISGCWLALAVMWLSSYSPSERRRRR</sequence>
<evidence type="ECO:0000256" key="8">
    <source>
        <dbReference type="ARBA" id="ARBA00023315"/>
    </source>
</evidence>
<proteinExistence type="inferred from homology"/>
<keyword evidence="5 9" id="KW-0812">Transmembrane</keyword>
<feature type="transmembrane region" description="Helical" evidence="9">
    <location>
        <begin position="110"/>
        <end position="135"/>
    </location>
</feature>
<dbReference type="InterPro" id="IPR045378">
    <property type="entry name" value="LNT_N"/>
</dbReference>
<dbReference type="AlphaFoldDB" id="A0A5C8ZPK6"/>
<keyword evidence="4 9" id="KW-0808">Transferase</keyword>
<feature type="transmembrane region" description="Helical" evidence="9">
    <location>
        <begin position="16"/>
        <end position="34"/>
    </location>
</feature>
<keyword evidence="8 9" id="KW-0012">Acyltransferase</keyword>
<dbReference type="PROSITE" id="PS50263">
    <property type="entry name" value="CN_HYDROLASE"/>
    <property type="match status" value="1"/>
</dbReference>
<dbReference type="Gene3D" id="3.60.110.10">
    <property type="entry name" value="Carbon-nitrogen hydrolase"/>
    <property type="match status" value="1"/>
</dbReference>
<comment type="pathway">
    <text evidence="9">Protein modification; lipoprotein biosynthesis (N-acyl transfer).</text>
</comment>
<evidence type="ECO:0000256" key="4">
    <source>
        <dbReference type="ARBA" id="ARBA00022679"/>
    </source>
</evidence>
<dbReference type="Pfam" id="PF00795">
    <property type="entry name" value="CN_hydrolase"/>
    <property type="match status" value="1"/>
</dbReference>
<evidence type="ECO:0000256" key="5">
    <source>
        <dbReference type="ARBA" id="ARBA00022692"/>
    </source>
</evidence>
<dbReference type="GO" id="GO:0016410">
    <property type="term" value="F:N-acyltransferase activity"/>
    <property type="evidence" value="ECO:0007669"/>
    <property type="project" value="UniProtKB-UniRule"/>
</dbReference>
<dbReference type="EMBL" id="VRZA01000010">
    <property type="protein sequence ID" value="TXS89569.1"/>
    <property type="molecule type" value="Genomic_DNA"/>
</dbReference>
<feature type="transmembrane region" description="Helical" evidence="9">
    <location>
        <begin position="74"/>
        <end position="98"/>
    </location>
</feature>
<evidence type="ECO:0000256" key="1">
    <source>
        <dbReference type="ARBA" id="ARBA00004651"/>
    </source>
</evidence>
<dbReference type="PANTHER" id="PTHR38686">
    <property type="entry name" value="APOLIPOPROTEIN N-ACYLTRANSFERASE"/>
    <property type="match status" value="1"/>
</dbReference>
<organism evidence="11 12">
    <name type="scientific">Parahaliea maris</name>
    <dbReference type="NCBI Taxonomy" id="2716870"/>
    <lineage>
        <taxon>Bacteria</taxon>
        <taxon>Pseudomonadati</taxon>
        <taxon>Pseudomonadota</taxon>
        <taxon>Gammaproteobacteria</taxon>
        <taxon>Cellvibrionales</taxon>
        <taxon>Halieaceae</taxon>
        <taxon>Parahaliea</taxon>
    </lineage>
</organism>
<keyword evidence="12" id="KW-1185">Reference proteome</keyword>
<comment type="subcellular location">
    <subcellularLocation>
        <location evidence="1 9">Cell membrane</location>
        <topology evidence="1 9">Multi-pass membrane protein</topology>
    </subcellularLocation>
</comment>